<feature type="region of interest" description="Disordered" evidence="4">
    <location>
        <begin position="839"/>
        <end position="866"/>
    </location>
</feature>
<feature type="region of interest" description="Disordered" evidence="4">
    <location>
        <begin position="662"/>
        <end position="761"/>
    </location>
</feature>
<feature type="region of interest" description="Disordered" evidence="4">
    <location>
        <begin position="794"/>
        <end position="816"/>
    </location>
</feature>
<dbReference type="SUPFAM" id="SSF48371">
    <property type="entry name" value="ARM repeat"/>
    <property type="match status" value="1"/>
</dbReference>
<evidence type="ECO:0000256" key="2">
    <source>
        <dbReference type="ARBA" id="ARBA00010511"/>
    </source>
</evidence>
<sequence length="866" mass="95604">MEAFSHVSDMYDVALKPRLLHTLIKDQLPDEKHPFLNPSKLSRVVSMIRIHHLLTESFTDDMDQKQIGRWKSAVDKWVDCILNLTSSEMPDKCWAGISLLGFTCQECSPPRFLESHSEWFEKLLQFLQSPASSHFVRVASVVSMSDFFSRLSGFPNVKKNGSSFAAKVVQPVLKLLNDENSEVIWEGALHLLCTIMTSFPFAVQRNYDSVESAFASKLLSGGCSQYLLKKLAYSLALLPKSRDAESWFVLMQKILVVINDQLNHSFQCLEEETRRYEFVKLLVQPGKDPPAALGGYVSTEKASYTEKLSSVSIISTLLHCCCTMLTNSYPFKVNVPVRMLLALVDRVLMVNGSLSQMSMPFVTAKQQEDICSELPVLHLYGLELLTAVVKVVGSQLLPQAAFTVRMITMYFKTCALPELRIKLYSITKILLISMGVGMALGLAQEVVSNSSVDLSTIRNRGPGGSSLSNSNVSTKSLLQPKIKKRKRKSMAGSLQHQEHNGVCVSAADAPENYPVTPISLMPISLRMAALEALEVLITVAGGLKSSEWRKEVDNLLIVTAIDSFEEEWTSEEIITFEQKESAVTSSDLQLAALRALLASFLSFSRERSPHLAQGLQLFHRGKQRIGTKLSEFCAYALLALELLIHPRALPLVDDSAIHNSSGEAHGNLRDGYAVGRNKSSPLGSQQVVYGTPESDDDLCQNWLKDGTEPDVPLAKEGTQQPEKPERNKKMPETATCPDTEMTAGEDENVSKSDCPGESAMQLQDPISCTSIAETEASRRSVVVEPVSEKIVSDNTVPYTGNKMESSQKASIGKDSESVYLSNKMPMTSDLNMNHGFAHKLDHLDSSNDDDDDIPDIVDADPDSDSS</sequence>
<evidence type="ECO:0000256" key="1">
    <source>
        <dbReference type="ARBA" id="ARBA00004123"/>
    </source>
</evidence>
<accession>A0AAE1JD27</accession>
<evidence type="ECO:0000313" key="6">
    <source>
        <dbReference type="EMBL" id="KAK4268227.1"/>
    </source>
</evidence>
<dbReference type="GO" id="GO:0006364">
    <property type="term" value="P:rRNA processing"/>
    <property type="evidence" value="ECO:0007669"/>
    <property type="project" value="TreeGrafter"/>
</dbReference>
<dbReference type="Gene3D" id="1.25.10.10">
    <property type="entry name" value="Leucine-rich Repeat Variant"/>
    <property type="match status" value="1"/>
</dbReference>
<comment type="subcellular location">
    <subcellularLocation>
        <location evidence="1">Nucleus</location>
    </subcellularLocation>
</comment>
<organism evidence="6 7">
    <name type="scientific">Acacia crassicarpa</name>
    <name type="common">northern wattle</name>
    <dbReference type="NCBI Taxonomy" id="499986"/>
    <lineage>
        <taxon>Eukaryota</taxon>
        <taxon>Viridiplantae</taxon>
        <taxon>Streptophyta</taxon>
        <taxon>Embryophyta</taxon>
        <taxon>Tracheophyta</taxon>
        <taxon>Spermatophyta</taxon>
        <taxon>Magnoliopsida</taxon>
        <taxon>eudicotyledons</taxon>
        <taxon>Gunneridae</taxon>
        <taxon>Pentapetalae</taxon>
        <taxon>rosids</taxon>
        <taxon>fabids</taxon>
        <taxon>Fabales</taxon>
        <taxon>Fabaceae</taxon>
        <taxon>Caesalpinioideae</taxon>
        <taxon>mimosoid clade</taxon>
        <taxon>Acacieae</taxon>
        <taxon>Acacia</taxon>
    </lineage>
</organism>
<dbReference type="InterPro" id="IPR012583">
    <property type="entry name" value="RIX1_N"/>
</dbReference>
<evidence type="ECO:0000256" key="3">
    <source>
        <dbReference type="ARBA" id="ARBA00023242"/>
    </source>
</evidence>
<dbReference type="Proteomes" id="UP001293593">
    <property type="component" value="Unassembled WGS sequence"/>
</dbReference>
<feature type="compositionally biased region" description="Acidic residues" evidence="4">
    <location>
        <begin position="846"/>
        <end position="866"/>
    </location>
</feature>
<dbReference type="EMBL" id="JAWXYG010000007">
    <property type="protein sequence ID" value="KAK4268227.1"/>
    <property type="molecule type" value="Genomic_DNA"/>
</dbReference>
<dbReference type="AlphaFoldDB" id="A0AAE1JD27"/>
<comment type="similarity">
    <text evidence="2">Belongs to the RIX1/PELP1 family.</text>
</comment>
<feature type="compositionally biased region" description="Basic and acidic residues" evidence="4">
    <location>
        <begin position="722"/>
        <end position="731"/>
    </location>
</feature>
<comment type="caution">
    <text evidence="6">The sequence shown here is derived from an EMBL/GenBank/DDBJ whole genome shotgun (WGS) entry which is preliminary data.</text>
</comment>
<evidence type="ECO:0000313" key="7">
    <source>
        <dbReference type="Proteomes" id="UP001293593"/>
    </source>
</evidence>
<keyword evidence="7" id="KW-1185">Reference proteome</keyword>
<feature type="compositionally biased region" description="Polar residues" evidence="4">
    <location>
        <begin position="794"/>
        <end position="809"/>
    </location>
</feature>
<dbReference type="InterPro" id="IPR011989">
    <property type="entry name" value="ARM-like"/>
</dbReference>
<evidence type="ECO:0000256" key="4">
    <source>
        <dbReference type="SAM" id="MobiDB-lite"/>
    </source>
</evidence>
<protein>
    <recommendedName>
        <fullName evidence="5">Pre-rRNA-processing protein RIX1 N-terminal domain-containing protein</fullName>
    </recommendedName>
</protein>
<reference evidence="6" key="1">
    <citation type="submission" date="2023-10" db="EMBL/GenBank/DDBJ databases">
        <title>Chromosome-level genome of the transformable northern wattle, Acacia crassicarpa.</title>
        <authorList>
            <person name="Massaro I."/>
            <person name="Sinha N.R."/>
            <person name="Poethig S."/>
            <person name="Leichty A.R."/>
        </authorList>
    </citation>
    <scope>NUCLEOTIDE SEQUENCE</scope>
    <source>
        <strain evidence="6">Acra3RX</strain>
        <tissue evidence="6">Leaf</tissue>
    </source>
</reference>
<keyword evidence="3" id="KW-0539">Nucleus</keyword>
<dbReference type="InterPro" id="IPR016024">
    <property type="entry name" value="ARM-type_fold"/>
</dbReference>
<feature type="domain" description="Pre-rRNA-processing protein RIX1 N-terminal" evidence="5">
    <location>
        <begin position="23"/>
        <end position="221"/>
    </location>
</feature>
<dbReference type="Pfam" id="PF08167">
    <property type="entry name" value="RIX1"/>
    <property type="match status" value="1"/>
</dbReference>
<evidence type="ECO:0000259" key="5">
    <source>
        <dbReference type="Pfam" id="PF08167"/>
    </source>
</evidence>
<dbReference type="PANTHER" id="PTHR34105:SF1">
    <property type="entry name" value="PROLINE-, GLUTAMIC ACID- AND LEUCINE-RICH PROTEIN 1"/>
    <property type="match status" value="1"/>
</dbReference>
<dbReference type="PANTHER" id="PTHR34105">
    <property type="entry name" value="PROLINE-, GLUTAMIC ACID- AND LEUCINE-RICH PROTEIN 1"/>
    <property type="match status" value="1"/>
</dbReference>
<gene>
    <name evidence="6" type="ORF">QN277_024913</name>
</gene>
<dbReference type="GO" id="GO:0005634">
    <property type="term" value="C:nucleus"/>
    <property type="evidence" value="ECO:0007669"/>
    <property type="project" value="UniProtKB-SubCell"/>
</dbReference>
<proteinExistence type="inferred from homology"/>
<name>A0AAE1JD27_9FABA</name>
<feature type="compositionally biased region" description="Polar residues" evidence="4">
    <location>
        <begin position="677"/>
        <end position="688"/>
    </location>
</feature>